<dbReference type="Pfam" id="PF00106">
    <property type="entry name" value="adh_short"/>
    <property type="match status" value="1"/>
</dbReference>
<dbReference type="PRINTS" id="PR00081">
    <property type="entry name" value="GDHRDH"/>
</dbReference>
<name>A0ABR3QW57_9PLEO</name>
<gene>
    <name evidence="4" type="ORF">SLS60_009052</name>
</gene>
<dbReference type="SMART" id="SM00822">
    <property type="entry name" value="PKS_KR"/>
    <property type="match status" value="1"/>
</dbReference>
<evidence type="ECO:0000256" key="2">
    <source>
        <dbReference type="ARBA" id="ARBA00023002"/>
    </source>
</evidence>
<organism evidence="4 5">
    <name type="scientific">Paraconiothyrium brasiliense</name>
    <dbReference type="NCBI Taxonomy" id="300254"/>
    <lineage>
        <taxon>Eukaryota</taxon>
        <taxon>Fungi</taxon>
        <taxon>Dikarya</taxon>
        <taxon>Ascomycota</taxon>
        <taxon>Pezizomycotina</taxon>
        <taxon>Dothideomycetes</taxon>
        <taxon>Pleosporomycetidae</taxon>
        <taxon>Pleosporales</taxon>
        <taxon>Massarineae</taxon>
        <taxon>Didymosphaeriaceae</taxon>
        <taxon>Paraconiothyrium</taxon>
    </lineage>
</organism>
<evidence type="ECO:0000313" key="5">
    <source>
        <dbReference type="Proteomes" id="UP001521785"/>
    </source>
</evidence>
<comment type="caution">
    <text evidence="4">The sequence shown here is derived from an EMBL/GenBank/DDBJ whole genome shotgun (WGS) entry which is preliminary data.</text>
</comment>
<dbReference type="EMBL" id="JAKJXO020000014">
    <property type="protein sequence ID" value="KAL1596406.1"/>
    <property type="molecule type" value="Genomic_DNA"/>
</dbReference>
<comment type="similarity">
    <text evidence="1">Belongs to the short-chain dehydrogenases/reductases (SDR) family.</text>
</comment>
<sequence length="297" mass="31933">MPMPTHDFPVFTKTFHSSVYETINPENAALSASGKVILVTGGGRGIGKAIAAAFARAGARAIVILGRNAATLQAAEKEVSGIAQAKGHLTVVRSFTADVADTEAILGVFRSVSDEFKQIDIVVNNAASLHLATLEAASIEDYWKTFEINVKGTLNVIQASLKLGFDRNGAAPATFINITSVGLIMPTFPTWSNYVSTKLASFSLTQYLAAESGGTVRAFSIHPGRVGTDMSKDNNIPTFEEPELPGAFCVWLAATKEADFLQDRFVACNWDVDELLQMREEIKEKGLLKMAFAGTHM</sequence>
<evidence type="ECO:0000256" key="1">
    <source>
        <dbReference type="ARBA" id="ARBA00006484"/>
    </source>
</evidence>
<reference evidence="4 5" key="1">
    <citation type="submission" date="2024-02" db="EMBL/GenBank/DDBJ databases">
        <title>De novo assembly and annotation of 12 fungi associated with fruit tree decline syndrome in Ontario, Canada.</title>
        <authorList>
            <person name="Sulman M."/>
            <person name="Ellouze W."/>
            <person name="Ilyukhin E."/>
        </authorList>
    </citation>
    <scope>NUCLEOTIDE SEQUENCE [LARGE SCALE GENOMIC DNA]</scope>
    <source>
        <strain evidence="4 5">M42-189</strain>
    </source>
</reference>
<dbReference type="PANTHER" id="PTHR42760:SF37">
    <property type="entry name" value="CLAVALDEHYDE DEHYDROGENASE"/>
    <property type="match status" value="1"/>
</dbReference>
<keyword evidence="2" id="KW-0560">Oxidoreductase</keyword>
<dbReference type="Proteomes" id="UP001521785">
    <property type="component" value="Unassembled WGS sequence"/>
</dbReference>
<dbReference type="CDD" id="cd05233">
    <property type="entry name" value="SDR_c"/>
    <property type="match status" value="1"/>
</dbReference>
<dbReference type="InterPro" id="IPR036291">
    <property type="entry name" value="NAD(P)-bd_dom_sf"/>
</dbReference>
<dbReference type="PANTHER" id="PTHR42760">
    <property type="entry name" value="SHORT-CHAIN DEHYDROGENASES/REDUCTASES FAMILY MEMBER"/>
    <property type="match status" value="1"/>
</dbReference>
<proteinExistence type="inferred from homology"/>
<dbReference type="InterPro" id="IPR002347">
    <property type="entry name" value="SDR_fam"/>
</dbReference>
<dbReference type="Gene3D" id="3.40.50.720">
    <property type="entry name" value="NAD(P)-binding Rossmann-like Domain"/>
    <property type="match status" value="1"/>
</dbReference>
<dbReference type="InterPro" id="IPR057326">
    <property type="entry name" value="KR_dom"/>
</dbReference>
<feature type="domain" description="Ketoreductase" evidence="3">
    <location>
        <begin position="35"/>
        <end position="229"/>
    </location>
</feature>
<accession>A0ABR3QW57</accession>
<keyword evidence="5" id="KW-1185">Reference proteome</keyword>
<protein>
    <recommendedName>
        <fullName evidence="3">Ketoreductase domain-containing protein</fullName>
    </recommendedName>
</protein>
<dbReference type="SUPFAM" id="SSF51735">
    <property type="entry name" value="NAD(P)-binding Rossmann-fold domains"/>
    <property type="match status" value="1"/>
</dbReference>
<evidence type="ECO:0000313" key="4">
    <source>
        <dbReference type="EMBL" id="KAL1596406.1"/>
    </source>
</evidence>
<evidence type="ECO:0000259" key="3">
    <source>
        <dbReference type="SMART" id="SM00822"/>
    </source>
</evidence>